<gene>
    <name evidence="7" type="ORF">G7Y31_06385</name>
</gene>
<dbReference type="RefSeq" id="WP_165008257.1">
    <property type="nucleotide sequence ID" value="NZ_CP064954.1"/>
</dbReference>
<feature type="compositionally biased region" description="Basic and acidic residues" evidence="5">
    <location>
        <begin position="1"/>
        <end position="13"/>
    </location>
</feature>
<dbReference type="SUPFAM" id="SSF55486">
    <property type="entry name" value="Metalloproteases ('zincins'), catalytic domain"/>
    <property type="match status" value="1"/>
</dbReference>
<protein>
    <submittedName>
        <fullName evidence="7">Neutral zinc metallopeptidase</fullName>
    </submittedName>
</protein>
<name>A0A7T0KD14_9CORY</name>
<evidence type="ECO:0000256" key="3">
    <source>
        <dbReference type="ARBA" id="ARBA00022989"/>
    </source>
</evidence>
<dbReference type="PANTHER" id="PTHR30168:SF0">
    <property type="entry name" value="INNER MEMBRANE PROTEIN"/>
    <property type="match status" value="1"/>
</dbReference>
<feature type="region of interest" description="Disordered" evidence="5">
    <location>
        <begin position="254"/>
        <end position="274"/>
    </location>
</feature>
<sequence length="302" mass="32293">MTFRADAEFDNTRATRGGGGRGRGVPIAAGGGIGTLVIVGLFLLLGGNPADLDQILGSDQGNQVGPADPGAQTEEGFEHCQTAEDGNKYDDCRVMYTASSVDRVWTEQLPQQAGIDYTQPGVVIFEGSAQSGCGVASAATGPFYCPGDQSAYFDVSFFQDLRKFGADNAPLTQMYIVAHEIGHHIQQLEGTLGLSNYNEPGADSNAVKIELQADCYAGIWAHHADKGQRAELETITQEQAQDAINAARAVGDDNIQRRSGGDVRPEQWTHGSSEQRAQAFLRGYTDGTMATCDYLERGVYNS</sequence>
<feature type="transmembrane region" description="Helical" evidence="6">
    <location>
        <begin position="25"/>
        <end position="45"/>
    </location>
</feature>
<evidence type="ECO:0000256" key="6">
    <source>
        <dbReference type="SAM" id="Phobius"/>
    </source>
</evidence>
<evidence type="ECO:0000256" key="1">
    <source>
        <dbReference type="ARBA" id="ARBA00004167"/>
    </source>
</evidence>
<dbReference type="PANTHER" id="PTHR30168">
    <property type="entry name" value="PUTATIVE MEMBRANE PROTEIN YPFJ"/>
    <property type="match status" value="1"/>
</dbReference>
<keyword evidence="4 6" id="KW-0472">Membrane</keyword>
<accession>A0A7T0KD14</accession>
<dbReference type="KEGG" id="cliz:G7Y31_06385"/>
<organism evidence="7 8">
    <name type="scientific">Corynebacterium lizhenjunii</name>
    <dbReference type="NCBI Taxonomy" id="2709394"/>
    <lineage>
        <taxon>Bacteria</taxon>
        <taxon>Bacillati</taxon>
        <taxon>Actinomycetota</taxon>
        <taxon>Actinomycetes</taxon>
        <taxon>Mycobacteriales</taxon>
        <taxon>Corynebacteriaceae</taxon>
        <taxon>Corynebacterium</taxon>
    </lineage>
</organism>
<proteinExistence type="predicted"/>
<dbReference type="EMBL" id="CP064954">
    <property type="protein sequence ID" value="QPK78224.1"/>
    <property type="molecule type" value="Genomic_DNA"/>
</dbReference>
<keyword evidence="8" id="KW-1185">Reference proteome</keyword>
<feature type="compositionally biased region" description="Basic and acidic residues" evidence="5">
    <location>
        <begin position="254"/>
        <end position="267"/>
    </location>
</feature>
<dbReference type="Pfam" id="PF04228">
    <property type="entry name" value="Zn_peptidase"/>
    <property type="match status" value="1"/>
</dbReference>
<dbReference type="Proteomes" id="UP000594681">
    <property type="component" value="Chromosome"/>
</dbReference>
<evidence type="ECO:0000256" key="5">
    <source>
        <dbReference type="SAM" id="MobiDB-lite"/>
    </source>
</evidence>
<dbReference type="AlphaFoldDB" id="A0A7T0KD14"/>
<evidence type="ECO:0000313" key="7">
    <source>
        <dbReference type="EMBL" id="QPK78224.1"/>
    </source>
</evidence>
<keyword evidence="3 6" id="KW-1133">Transmembrane helix</keyword>
<evidence type="ECO:0000256" key="4">
    <source>
        <dbReference type="ARBA" id="ARBA00023136"/>
    </source>
</evidence>
<keyword evidence="2 6" id="KW-0812">Transmembrane</keyword>
<dbReference type="InterPro" id="IPR007343">
    <property type="entry name" value="Uncharacterised_pept_Zn_put"/>
</dbReference>
<dbReference type="GO" id="GO:0016020">
    <property type="term" value="C:membrane"/>
    <property type="evidence" value="ECO:0007669"/>
    <property type="project" value="UniProtKB-SubCell"/>
</dbReference>
<reference evidence="7 8" key="1">
    <citation type="submission" date="2020-11" db="EMBL/GenBank/DDBJ databases">
        <title>Corynebacterium sp. ZJ-599.</title>
        <authorList>
            <person name="Zhou J."/>
        </authorList>
    </citation>
    <scope>NUCLEOTIDE SEQUENCE [LARGE SCALE GENOMIC DNA]</scope>
    <source>
        <strain evidence="7 8">ZJ-599</strain>
    </source>
</reference>
<feature type="compositionally biased region" description="Gly residues" evidence="5">
    <location>
        <begin position="16"/>
        <end position="25"/>
    </location>
</feature>
<comment type="subcellular location">
    <subcellularLocation>
        <location evidence="1">Membrane</location>
        <topology evidence="1">Single-pass membrane protein</topology>
    </subcellularLocation>
</comment>
<evidence type="ECO:0000313" key="8">
    <source>
        <dbReference type="Proteomes" id="UP000594681"/>
    </source>
</evidence>
<evidence type="ECO:0000256" key="2">
    <source>
        <dbReference type="ARBA" id="ARBA00022692"/>
    </source>
</evidence>
<feature type="region of interest" description="Disordered" evidence="5">
    <location>
        <begin position="1"/>
        <end position="25"/>
    </location>
</feature>